<gene>
    <name evidence="1" type="ORF">Patl1_12171</name>
</gene>
<organism evidence="1 2">
    <name type="scientific">Pistacia atlantica</name>
    <dbReference type="NCBI Taxonomy" id="434234"/>
    <lineage>
        <taxon>Eukaryota</taxon>
        <taxon>Viridiplantae</taxon>
        <taxon>Streptophyta</taxon>
        <taxon>Embryophyta</taxon>
        <taxon>Tracheophyta</taxon>
        <taxon>Spermatophyta</taxon>
        <taxon>Magnoliopsida</taxon>
        <taxon>eudicotyledons</taxon>
        <taxon>Gunneridae</taxon>
        <taxon>Pentapetalae</taxon>
        <taxon>rosids</taxon>
        <taxon>malvids</taxon>
        <taxon>Sapindales</taxon>
        <taxon>Anacardiaceae</taxon>
        <taxon>Pistacia</taxon>
    </lineage>
</organism>
<dbReference type="EMBL" id="CM047908">
    <property type="protein sequence ID" value="KAJ0081882.1"/>
    <property type="molecule type" value="Genomic_DNA"/>
</dbReference>
<name>A0ACC1A4Z3_9ROSI</name>
<evidence type="ECO:0000313" key="1">
    <source>
        <dbReference type="EMBL" id="KAJ0081882.1"/>
    </source>
</evidence>
<reference evidence="2" key="1">
    <citation type="journal article" date="2023" name="G3 (Bethesda)">
        <title>Genome assembly and association tests identify interacting loci associated with vigor, precocity, and sex in interspecific pistachio rootstocks.</title>
        <authorList>
            <person name="Palmer W."/>
            <person name="Jacygrad E."/>
            <person name="Sagayaradj S."/>
            <person name="Cavanaugh K."/>
            <person name="Han R."/>
            <person name="Bertier L."/>
            <person name="Beede B."/>
            <person name="Kafkas S."/>
            <person name="Golino D."/>
            <person name="Preece J."/>
            <person name="Michelmore R."/>
        </authorList>
    </citation>
    <scope>NUCLEOTIDE SEQUENCE [LARGE SCALE GENOMIC DNA]</scope>
</reference>
<proteinExistence type="predicted"/>
<protein>
    <submittedName>
        <fullName evidence="1">Uncharacterized protein</fullName>
    </submittedName>
</protein>
<sequence length="180" mass="20102">MKRPFLLAAEFGVHEVVKAIIELFPDVICFLDTKNHNVLQLAVMNRRENVFKLIFQISHHKHLLLMFKDNFGNNILHLAGKLAPQKSLDHICGACSMSHKFLLIFLQEIKKIVKPAYRNYKTSEGKTPAMVFTEEHEKLVKEGEKWMKGAASSCTVVAALIATVVFAAAITVPGGNDDDG</sequence>
<evidence type="ECO:0000313" key="2">
    <source>
        <dbReference type="Proteomes" id="UP001164250"/>
    </source>
</evidence>
<accession>A0ACC1A4Z3</accession>
<keyword evidence="2" id="KW-1185">Reference proteome</keyword>
<dbReference type="Proteomes" id="UP001164250">
    <property type="component" value="Chromosome 12"/>
</dbReference>
<comment type="caution">
    <text evidence="1">The sequence shown here is derived from an EMBL/GenBank/DDBJ whole genome shotgun (WGS) entry which is preliminary data.</text>
</comment>